<dbReference type="PRINTS" id="PR00237">
    <property type="entry name" value="GPCRRHODOPSN"/>
</dbReference>
<feature type="domain" description="G-protein coupled receptors family 1 profile" evidence="6">
    <location>
        <begin position="33"/>
        <end position="326"/>
    </location>
</feature>
<keyword evidence="2 5" id="KW-0812">Transmembrane</keyword>
<feature type="transmembrane region" description="Helical" evidence="5">
    <location>
        <begin position="54"/>
        <end position="74"/>
    </location>
</feature>
<evidence type="ECO:0000256" key="4">
    <source>
        <dbReference type="ARBA" id="ARBA00023136"/>
    </source>
</evidence>
<keyword evidence="4 5" id="KW-0472">Membrane</keyword>
<dbReference type="InterPro" id="IPR017452">
    <property type="entry name" value="GPCR_Rhodpsn_7TM"/>
</dbReference>
<evidence type="ECO:0000256" key="2">
    <source>
        <dbReference type="ARBA" id="ARBA00022692"/>
    </source>
</evidence>
<reference evidence="10" key="1">
    <citation type="submission" date="2017-02" db="UniProtKB">
        <authorList>
            <consortium name="WormBaseParasite"/>
        </authorList>
    </citation>
    <scope>IDENTIFICATION</scope>
</reference>
<keyword evidence="9" id="KW-1185">Reference proteome</keyword>
<dbReference type="InterPro" id="IPR000276">
    <property type="entry name" value="GPCR_Rhodpsn"/>
</dbReference>
<dbReference type="Gene3D" id="1.20.1070.10">
    <property type="entry name" value="Rhodopsin 7-helix transmembrane proteins"/>
    <property type="match status" value="1"/>
</dbReference>
<accession>A0A0N4UC84</accession>
<dbReference type="GO" id="GO:0016020">
    <property type="term" value="C:membrane"/>
    <property type="evidence" value="ECO:0007669"/>
    <property type="project" value="UniProtKB-SubCell"/>
</dbReference>
<evidence type="ECO:0000256" key="5">
    <source>
        <dbReference type="SAM" id="Phobius"/>
    </source>
</evidence>
<feature type="transmembrane region" description="Helical" evidence="5">
    <location>
        <begin position="265"/>
        <end position="286"/>
    </location>
</feature>
<dbReference type="OrthoDB" id="5788232at2759"/>
<evidence type="ECO:0000256" key="1">
    <source>
        <dbReference type="ARBA" id="ARBA00004370"/>
    </source>
</evidence>
<organism evidence="8 10">
    <name type="scientific">Dracunculus medinensis</name>
    <name type="common">Guinea worm</name>
    <dbReference type="NCBI Taxonomy" id="318479"/>
    <lineage>
        <taxon>Eukaryota</taxon>
        <taxon>Metazoa</taxon>
        <taxon>Ecdysozoa</taxon>
        <taxon>Nematoda</taxon>
        <taxon>Chromadorea</taxon>
        <taxon>Rhabditida</taxon>
        <taxon>Spirurina</taxon>
        <taxon>Dracunculoidea</taxon>
        <taxon>Dracunculidae</taxon>
        <taxon>Dracunculus</taxon>
    </lineage>
</organism>
<evidence type="ECO:0000313" key="9">
    <source>
        <dbReference type="Proteomes" id="UP000274756"/>
    </source>
</evidence>
<dbReference type="WBParaSite" id="DME_0000486701-mRNA-1">
    <property type="protein sequence ID" value="DME_0000486701-mRNA-1"/>
    <property type="gene ID" value="DME_0000486701"/>
</dbReference>
<dbReference type="SUPFAM" id="SSF81321">
    <property type="entry name" value="Family A G protein-coupled receptor-like"/>
    <property type="match status" value="1"/>
</dbReference>
<dbReference type="Proteomes" id="UP000038040">
    <property type="component" value="Unplaced"/>
</dbReference>
<dbReference type="STRING" id="318479.A0A0N4UC84"/>
<dbReference type="Proteomes" id="UP000274756">
    <property type="component" value="Unassembled WGS sequence"/>
</dbReference>
<name>A0A0N4UC84_DRAME</name>
<dbReference type="PROSITE" id="PS50262">
    <property type="entry name" value="G_PROTEIN_RECEP_F1_2"/>
    <property type="match status" value="1"/>
</dbReference>
<dbReference type="PANTHER" id="PTHR46641:SF9">
    <property type="entry name" value="G-PROTEIN COUPLED RECEPTORS FAMILY 1 PROFILE DOMAIN-CONTAINING PROTEIN"/>
    <property type="match status" value="1"/>
</dbReference>
<evidence type="ECO:0000313" key="7">
    <source>
        <dbReference type="EMBL" id="VDN50515.1"/>
    </source>
</evidence>
<keyword evidence="3 5" id="KW-1133">Transmembrane helix</keyword>
<evidence type="ECO:0000313" key="8">
    <source>
        <dbReference type="Proteomes" id="UP000038040"/>
    </source>
</evidence>
<dbReference type="GO" id="GO:0004930">
    <property type="term" value="F:G protein-coupled receptor activity"/>
    <property type="evidence" value="ECO:0007669"/>
    <property type="project" value="InterPro"/>
</dbReference>
<feature type="transmembrane region" description="Helical" evidence="5">
    <location>
        <begin position="86"/>
        <end position="111"/>
    </location>
</feature>
<evidence type="ECO:0000259" key="6">
    <source>
        <dbReference type="PROSITE" id="PS50262"/>
    </source>
</evidence>
<protein>
    <submittedName>
        <fullName evidence="10">G_PROTEIN_RECEP_F1_2 domain-containing protein</fullName>
    </submittedName>
</protein>
<feature type="transmembrane region" description="Helical" evidence="5">
    <location>
        <begin position="210"/>
        <end position="237"/>
    </location>
</feature>
<evidence type="ECO:0000256" key="3">
    <source>
        <dbReference type="ARBA" id="ARBA00022989"/>
    </source>
</evidence>
<dbReference type="AlphaFoldDB" id="A0A0N4UC84"/>
<evidence type="ECO:0000313" key="10">
    <source>
        <dbReference type="WBParaSite" id="DME_0000486701-mRNA-1"/>
    </source>
</evidence>
<comment type="subcellular location">
    <subcellularLocation>
        <location evidence="1">Membrane</location>
    </subcellularLocation>
</comment>
<feature type="transmembrane region" description="Helical" evidence="5">
    <location>
        <begin position="306"/>
        <end position="333"/>
    </location>
</feature>
<dbReference type="EMBL" id="UYYG01000004">
    <property type="protein sequence ID" value="VDN50515.1"/>
    <property type="molecule type" value="Genomic_DNA"/>
</dbReference>
<dbReference type="PANTHER" id="PTHR46641">
    <property type="entry name" value="FMRFAMIDE RECEPTOR-RELATED"/>
    <property type="match status" value="1"/>
</dbReference>
<proteinExistence type="predicted"/>
<sequence>MMVLECRPRNHDWLIDLLNGPITTFVVFLGVVGNIYSALLIFQRRMNSSMKVSLMALALWDFIFLIVAFVYFAIKSNANLLHTQANIISVYATFINGIFLFVQIVATWLLIEVTARRFVAVTRPFTRTRSSRIPVRKHRKHSCLHLVISVNKAPLIITIIAAIIASPTLFEYRYVPCINGDQRMTQILSRSIAVLQIEETDLLKNSTYRFYYRTLLITCLKTFAPFLIIAILTIATINGFRKSLNERTILLAKHQQEFFRELDMISLMLLGKFIIFRCWPTVIEIWQPLGLSLKPQIFLNGRQMPLIQAIMNILVLLNSATNSVVFIIVKSAFETRCQHRYRKRRFEYMAHQANQVRSIGANFFNGNLPKMKEKNFLNYYMAVKRQNPLVTHGI</sequence>
<feature type="transmembrane region" description="Helical" evidence="5">
    <location>
        <begin position="20"/>
        <end position="42"/>
    </location>
</feature>
<gene>
    <name evidence="7" type="ORF">DME_LOCUS488</name>
</gene>
<dbReference type="InterPro" id="IPR052954">
    <property type="entry name" value="GPCR-Ligand_Int"/>
</dbReference>
<feature type="transmembrane region" description="Helical" evidence="5">
    <location>
        <begin position="143"/>
        <end position="165"/>
    </location>
</feature>
<reference evidence="7 9" key="2">
    <citation type="submission" date="2018-11" db="EMBL/GenBank/DDBJ databases">
        <authorList>
            <consortium name="Pathogen Informatics"/>
        </authorList>
    </citation>
    <scope>NUCLEOTIDE SEQUENCE [LARGE SCALE GENOMIC DNA]</scope>
</reference>